<dbReference type="EMBL" id="VTPC01004177">
    <property type="protein sequence ID" value="KAF2897429.1"/>
    <property type="molecule type" value="Genomic_DNA"/>
</dbReference>
<organism evidence="2 3">
    <name type="scientific">Ignelater luminosus</name>
    <name type="common">Cucubano</name>
    <name type="synonym">Pyrophorus luminosus</name>
    <dbReference type="NCBI Taxonomy" id="2038154"/>
    <lineage>
        <taxon>Eukaryota</taxon>
        <taxon>Metazoa</taxon>
        <taxon>Ecdysozoa</taxon>
        <taxon>Arthropoda</taxon>
        <taxon>Hexapoda</taxon>
        <taxon>Insecta</taxon>
        <taxon>Pterygota</taxon>
        <taxon>Neoptera</taxon>
        <taxon>Endopterygota</taxon>
        <taxon>Coleoptera</taxon>
        <taxon>Polyphaga</taxon>
        <taxon>Elateriformia</taxon>
        <taxon>Elateroidea</taxon>
        <taxon>Elateridae</taxon>
        <taxon>Agrypninae</taxon>
        <taxon>Pyrophorini</taxon>
        <taxon>Ignelater</taxon>
    </lineage>
</organism>
<name>A0A8K0D1B6_IGNLU</name>
<gene>
    <name evidence="2" type="ORF">ILUMI_08755</name>
</gene>
<dbReference type="AlphaFoldDB" id="A0A8K0D1B6"/>
<feature type="compositionally biased region" description="Basic and acidic residues" evidence="1">
    <location>
        <begin position="61"/>
        <end position="75"/>
    </location>
</feature>
<dbReference type="GO" id="GO:0046982">
    <property type="term" value="F:protein heterodimerization activity"/>
    <property type="evidence" value="ECO:0007669"/>
    <property type="project" value="InterPro"/>
</dbReference>
<keyword evidence="3" id="KW-1185">Reference proteome</keyword>
<accession>A0A8K0D1B6</accession>
<evidence type="ECO:0008006" key="4">
    <source>
        <dbReference type="Google" id="ProtNLM"/>
    </source>
</evidence>
<reference evidence="2" key="1">
    <citation type="submission" date="2019-08" db="EMBL/GenBank/DDBJ databases">
        <title>The genome of the North American firefly Photinus pyralis.</title>
        <authorList>
            <consortium name="Photinus pyralis genome working group"/>
            <person name="Fallon T.R."/>
            <person name="Sander Lower S.E."/>
            <person name="Weng J.-K."/>
        </authorList>
    </citation>
    <scope>NUCLEOTIDE SEQUENCE</scope>
    <source>
        <strain evidence="2">TRF0915ILg1</strain>
        <tissue evidence="2">Whole body</tissue>
    </source>
</reference>
<dbReference type="InterPro" id="IPR009072">
    <property type="entry name" value="Histone-fold"/>
</dbReference>
<evidence type="ECO:0000313" key="3">
    <source>
        <dbReference type="Proteomes" id="UP000801492"/>
    </source>
</evidence>
<evidence type="ECO:0000313" key="2">
    <source>
        <dbReference type="EMBL" id="KAF2897429.1"/>
    </source>
</evidence>
<proteinExistence type="predicted"/>
<feature type="region of interest" description="Disordered" evidence="1">
    <location>
        <begin position="37"/>
        <end position="75"/>
    </location>
</feature>
<dbReference type="OrthoDB" id="653904at2759"/>
<sequence length="209" mass="23137">MQITQARSAKTLTPSHMKQCILSESRFDFLKDLVKNIPDPSAQEDNENNANEVLDYSSGKPSEEPTKHSQENNKQKPEIMANFYTEQQQSTSAGRMPVIQYGPKVTQTEQPKLSFSIENIVNKETEPKLILDLSQGPVTSAPSSSQIPIPHLVSNVNNKSPVVQNVPASTSQTPPLHDNIPPLIPISHNNLYGPSSGDNNLYIDEDYDN</sequence>
<dbReference type="Gene3D" id="1.10.20.10">
    <property type="entry name" value="Histone, subunit A"/>
    <property type="match status" value="1"/>
</dbReference>
<dbReference type="Proteomes" id="UP000801492">
    <property type="component" value="Unassembled WGS sequence"/>
</dbReference>
<protein>
    <recommendedName>
        <fullName evidence="4">Dr1-associated corepressor</fullName>
    </recommendedName>
</protein>
<evidence type="ECO:0000256" key="1">
    <source>
        <dbReference type="SAM" id="MobiDB-lite"/>
    </source>
</evidence>
<dbReference type="SUPFAM" id="SSF47113">
    <property type="entry name" value="Histone-fold"/>
    <property type="match status" value="1"/>
</dbReference>
<comment type="caution">
    <text evidence="2">The sequence shown here is derived from an EMBL/GenBank/DDBJ whole genome shotgun (WGS) entry which is preliminary data.</text>
</comment>